<dbReference type="SFLD" id="SFLDS00003">
    <property type="entry name" value="Haloacid_Dehalogenase"/>
    <property type="match status" value="1"/>
</dbReference>
<evidence type="ECO:0000256" key="4">
    <source>
        <dbReference type="ARBA" id="ARBA00006171"/>
    </source>
</evidence>
<feature type="binding site" evidence="10">
    <location>
        <position position="9"/>
    </location>
    <ligand>
        <name>Mg(2+)</name>
        <dbReference type="ChEBI" id="CHEBI:18420"/>
    </ligand>
</feature>
<evidence type="ECO:0000256" key="5">
    <source>
        <dbReference type="ARBA" id="ARBA00013078"/>
    </source>
</evidence>
<dbReference type="GO" id="GO:0008967">
    <property type="term" value="F:phosphoglycolate phosphatase activity"/>
    <property type="evidence" value="ECO:0007669"/>
    <property type="project" value="UniProtKB-EC"/>
</dbReference>
<comment type="similarity">
    <text evidence="4 10">Belongs to the HAD-like hydrolase superfamily. CbbY/CbbZ/Gph/YieH family.</text>
</comment>
<dbReference type="RefSeq" id="WP_135430919.1">
    <property type="nucleotide sequence ID" value="NZ_RPEM01000006.1"/>
</dbReference>
<comment type="cofactor">
    <cofactor evidence="2 10">
        <name>Mg(2+)</name>
        <dbReference type="ChEBI" id="CHEBI:18420"/>
    </cofactor>
</comment>
<dbReference type="SUPFAM" id="SSF56784">
    <property type="entry name" value="HAD-like"/>
    <property type="match status" value="1"/>
</dbReference>
<dbReference type="EC" id="3.1.3.18" evidence="5 10"/>
<name>A0ABY2KKY0_9RHOB</name>
<dbReference type="PANTHER" id="PTHR43434">
    <property type="entry name" value="PHOSPHOGLYCOLATE PHOSPHATASE"/>
    <property type="match status" value="1"/>
</dbReference>
<dbReference type="InterPro" id="IPR036412">
    <property type="entry name" value="HAD-like_sf"/>
</dbReference>
<dbReference type="InterPro" id="IPR050155">
    <property type="entry name" value="HAD-like_hydrolase_sf"/>
</dbReference>
<dbReference type="EMBL" id="RPEM01000006">
    <property type="protein sequence ID" value="TGD43172.1"/>
    <property type="molecule type" value="Genomic_DNA"/>
</dbReference>
<dbReference type="NCBIfam" id="TIGR01449">
    <property type="entry name" value="PGP_bact"/>
    <property type="match status" value="1"/>
</dbReference>
<evidence type="ECO:0000256" key="10">
    <source>
        <dbReference type="HAMAP-Rule" id="MF_00495"/>
    </source>
</evidence>
<evidence type="ECO:0000256" key="1">
    <source>
        <dbReference type="ARBA" id="ARBA00000830"/>
    </source>
</evidence>
<dbReference type="HAMAP" id="MF_00495">
    <property type="entry name" value="GPH_hydrolase_bact"/>
    <property type="match status" value="1"/>
</dbReference>
<sequence length="223" mass="22787">MSRTHLVFDLDGTLVDSAPDIHAAVARMLAGEGKAPLDLATVTSFIGLGLPNLVERVIRHCGMDPSAHPRLVGITLGHYNAASSALTRTYPGVVAALTAFQQAGHQMAVCTNKPVAPARAGLRDLGLEGFFSVVIGGDSLPVAKPDPAPLHACIAGLGGGSTVYVGDSEVDAATALAAVVPFALFTEGYRKTPVADLPHALAFSDFASLPEALAALLRGTGAD</sequence>
<evidence type="ECO:0000256" key="2">
    <source>
        <dbReference type="ARBA" id="ARBA00001946"/>
    </source>
</evidence>
<dbReference type="Proteomes" id="UP000297741">
    <property type="component" value="Unassembled WGS sequence"/>
</dbReference>
<dbReference type="InterPro" id="IPR006439">
    <property type="entry name" value="HAD-SF_hydro_IA"/>
</dbReference>
<evidence type="ECO:0000256" key="8">
    <source>
        <dbReference type="ARBA" id="ARBA00022842"/>
    </source>
</evidence>
<gene>
    <name evidence="11" type="primary">gph</name>
    <name evidence="11" type="ORF">EEB11_10085</name>
</gene>
<keyword evidence="9 10" id="KW-0119">Carbohydrate metabolism</keyword>
<feature type="active site" description="Nucleophile" evidence="10">
    <location>
        <position position="9"/>
    </location>
</feature>
<organism evidence="11 12">
    <name type="scientific">Pseudotabrizicola sediminis</name>
    <dbReference type="NCBI Taxonomy" id="2486418"/>
    <lineage>
        <taxon>Bacteria</taxon>
        <taxon>Pseudomonadati</taxon>
        <taxon>Pseudomonadota</taxon>
        <taxon>Alphaproteobacteria</taxon>
        <taxon>Rhodobacterales</taxon>
        <taxon>Paracoccaceae</taxon>
        <taxon>Pseudotabrizicola</taxon>
    </lineage>
</organism>
<evidence type="ECO:0000313" key="11">
    <source>
        <dbReference type="EMBL" id="TGD43172.1"/>
    </source>
</evidence>
<dbReference type="Pfam" id="PF00702">
    <property type="entry name" value="Hydrolase"/>
    <property type="match status" value="1"/>
</dbReference>
<evidence type="ECO:0000256" key="7">
    <source>
        <dbReference type="ARBA" id="ARBA00022801"/>
    </source>
</evidence>
<comment type="function">
    <text evidence="10">Specifically catalyzes the dephosphorylation of 2-phosphoglycolate. Is involved in the dissimilation of the intracellular 2-phosphoglycolate formed during the DNA repair of 3'-phosphoglycolate ends, a major class of DNA lesions induced by oxidative stress.</text>
</comment>
<dbReference type="PRINTS" id="PR00413">
    <property type="entry name" value="HADHALOGNASE"/>
</dbReference>
<evidence type="ECO:0000256" key="9">
    <source>
        <dbReference type="ARBA" id="ARBA00023277"/>
    </source>
</evidence>
<comment type="pathway">
    <text evidence="3 10">Organic acid metabolism; glycolate biosynthesis; glycolate from 2-phosphoglycolate: step 1/1.</text>
</comment>
<comment type="catalytic activity">
    <reaction evidence="1 10">
        <text>2-phosphoglycolate + H2O = glycolate + phosphate</text>
        <dbReference type="Rhea" id="RHEA:14369"/>
        <dbReference type="ChEBI" id="CHEBI:15377"/>
        <dbReference type="ChEBI" id="CHEBI:29805"/>
        <dbReference type="ChEBI" id="CHEBI:43474"/>
        <dbReference type="ChEBI" id="CHEBI:58033"/>
        <dbReference type="EC" id="3.1.3.18"/>
    </reaction>
</comment>
<evidence type="ECO:0000256" key="6">
    <source>
        <dbReference type="ARBA" id="ARBA00022723"/>
    </source>
</evidence>
<dbReference type="InterPro" id="IPR023214">
    <property type="entry name" value="HAD_sf"/>
</dbReference>
<keyword evidence="6 10" id="KW-0479">Metal-binding</keyword>
<reference evidence="11 12" key="1">
    <citation type="submission" date="2018-11" db="EMBL/GenBank/DDBJ databases">
        <title>Tabrizicola sp. isolated from sediment of alpine lake.</title>
        <authorList>
            <person name="Liu Z."/>
        </authorList>
    </citation>
    <scope>NUCLEOTIDE SEQUENCE [LARGE SCALE GENOMIC DNA]</scope>
    <source>
        <strain evidence="11 12">DRYC-M-16</strain>
    </source>
</reference>
<dbReference type="InterPro" id="IPR037512">
    <property type="entry name" value="PGPase_prok"/>
</dbReference>
<proteinExistence type="inferred from homology"/>
<comment type="caution">
    <text evidence="11">The sequence shown here is derived from an EMBL/GenBank/DDBJ whole genome shotgun (WGS) entry which is preliminary data.</text>
</comment>
<evidence type="ECO:0000313" key="12">
    <source>
        <dbReference type="Proteomes" id="UP000297741"/>
    </source>
</evidence>
<dbReference type="SFLD" id="SFLDG01129">
    <property type="entry name" value="C1.5:_HAD__Beta-PGM__Phosphata"/>
    <property type="match status" value="1"/>
</dbReference>
<feature type="binding site" evidence="10">
    <location>
        <position position="167"/>
    </location>
    <ligand>
        <name>Mg(2+)</name>
        <dbReference type="ChEBI" id="CHEBI:18420"/>
    </ligand>
</feature>
<dbReference type="Gene3D" id="3.40.50.1000">
    <property type="entry name" value="HAD superfamily/HAD-like"/>
    <property type="match status" value="1"/>
</dbReference>
<dbReference type="PANTHER" id="PTHR43434:SF1">
    <property type="entry name" value="PHOSPHOGLYCOLATE PHOSPHATASE"/>
    <property type="match status" value="1"/>
</dbReference>
<evidence type="ECO:0000256" key="3">
    <source>
        <dbReference type="ARBA" id="ARBA00004818"/>
    </source>
</evidence>
<keyword evidence="7 10" id="KW-0378">Hydrolase</keyword>
<dbReference type="InterPro" id="IPR023198">
    <property type="entry name" value="PGP-like_dom2"/>
</dbReference>
<dbReference type="Gene3D" id="1.10.150.240">
    <property type="entry name" value="Putative phosphatase, domain 2"/>
    <property type="match status" value="1"/>
</dbReference>
<accession>A0ABY2KKY0</accession>
<feature type="binding site" evidence="10">
    <location>
        <position position="11"/>
    </location>
    <ligand>
        <name>Mg(2+)</name>
        <dbReference type="ChEBI" id="CHEBI:18420"/>
    </ligand>
</feature>
<dbReference type="NCBIfam" id="TIGR01549">
    <property type="entry name" value="HAD-SF-IA-v1"/>
    <property type="match status" value="1"/>
</dbReference>
<protein>
    <recommendedName>
        <fullName evidence="5 10">Phosphoglycolate phosphatase</fullName>
        <shortName evidence="10">PGP</shortName>
        <shortName evidence="10">PGPase</shortName>
        <ecNumber evidence="5 10">3.1.3.18</ecNumber>
    </recommendedName>
</protein>
<keyword evidence="8 10" id="KW-0460">Magnesium</keyword>
<keyword evidence="12" id="KW-1185">Reference proteome</keyword>